<dbReference type="SUPFAM" id="SSF51182">
    <property type="entry name" value="RmlC-like cupins"/>
    <property type="match status" value="1"/>
</dbReference>
<comment type="caution">
    <text evidence="2">The sequence shown here is derived from an EMBL/GenBank/DDBJ whole genome shotgun (WGS) entry which is preliminary data.</text>
</comment>
<accession>A0ABW6S3F5</accession>
<keyword evidence="3" id="KW-1185">Reference proteome</keyword>
<protein>
    <recommendedName>
        <fullName evidence="4">Cupin domain-containing protein</fullName>
    </recommendedName>
</protein>
<gene>
    <name evidence="2" type="ORF">ACFYXQ_19550</name>
</gene>
<evidence type="ECO:0000313" key="2">
    <source>
        <dbReference type="EMBL" id="MFF3569975.1"/>
    </source>
</evidence>
<evidence type="ECO:0000313" key="3">
    <source>
        <dbReference type="Proteomes" id="UP001601992"/>
    </source>
</evidence>
<evidence type="ECO:0008006" key="4">
    <source>
        <dbReference type="Google" id="ProtNLM"/>
    </source>
</evidence>
<reference evidence="2 3" key="1">
    <citation type="submission" date="2024-10" db="EMBL/GenBank/DDBJ databases">
        <title>The Natural Products Discovery Center: Release of the First 8490 Sequenced Strains for Exploring Actinobacteria Biosynthetic Diversity.</title>
        <authorList>
            <person name="Kalkreuter E."/>
            <person name="Kautsar S.A."/>
            <person name="Yang D."/>
            <person name="Bader C.D."/>
            <person name="Teijaro C.N."/>
            <person name="Fluegel L."/>
            <person name="Davis C.M."/>
            <person name="Simpson J.R."/>
            <person name="Lauterbach L."/>
            <person name="Steele A.D."/>
            <person name="Gui C."/>
            <person name="Meng S."/>
            <person name="Li G."/>
            <person name="Viehrig K."/>
            <person name="Ye F."/>
            <person name="Su P."/>
            <person name="Kiefer A.F."/>
            <person name="Nichols A."/>
            <person name="Cepeda A.J."/>
            <person name="Yan W."/>
            <person name="Fan B."/>
            <person name="Jiang Y."/>
            <person name="Adhikari A."/>
            <person name="Zheng C.-J."/>
            <person name="Schuster L."/>
            <person name="Cowan T.M."/>
            <person name="Smanski M.J."/>
            <person name="Chevrette M.G."/>
            <person name="De Carvalho L.P.S."/>
            <person name="Shen B."/>
        </authorList>
    </citation>
    <scope>NUCLEOTIDE SEQUENCE [LARGE SCALE GENOMIC DNA]</scope>
    <source>
        <strain evidence="2 3">NPDC002593</strain>
    </source>
</reference>
<feature type="region of interest" description="Disordered" evidence="1">
    <location>
        <begin position="1"/>
        <end position="29"/>
    </location>
</feature>
<evidence type="ECO:0000256" key="1">
    <source>
        <dbReference type="SAM" id="MobiDB-lite"/>
    </source>
</evidence>
<dbReference type="EMBL" id="JBIAQY010000006">
    <property type="protein sequence ID" value="MFF3569975.1"/>
    <property type="molecule type" value="Genomic_DNA"/>
</dbReference>
<dbReference type="Proteomes" id="UP001601992">
    <property type="component" value="Unassembled WGS sequence"/>
</dbReference>
<dbReference type="RefSeq" id="WP_387404501.1">
    <property type="nucleotide sequence ID" value="NZ_JBIAQY010000006.1"/>
</dbReference>
<sequence>MSPVIRTTERRRSETPAGVMTTLASPPVGDTAGLSMWQVDMTAGASGPLHVFDSEQIWTVLDGELSVPTSAFSCAATQTPSPRSPGNPHHEEPLPGSHDHQPMALRFMIAR</sequence>
<proteinExistence type="predicted"/>
<dbReference type="InterPro" id="IPR011051">
    <property type="entry name" value="RmlC_Cupin_sf"/>
</dbReference>
<dbReference type="InterPro" id="IPR014710">
    <property type="entry name" value="RmlC-like_jellyroll"/>
</dbReference>
<dbReference type="Gene3D" id="2.60.120.10">
    <property type="entry name" value="Jelly Rolls"/>
    <property type="match status" value="1"/>
</dbReference>
<feature type="region of interest" description="Disordered" evidence="1">
    <location>
        <begin position="75"/>
        <end position="102"/>
    </location>
</feature>
<feature type="compositionally biased region" description="Basic and acidic residues" evidence="1">
    <location>
        <begin position="88"/>
        <end position="101"/>
    </location>
</feature>
<name>A0ABW6S3F5_9NOCA</name>
<organism evidence="2 3">
    <name type="scientific">Nocardia jiangxiensis</name>
    <dbReference type="NCBI Taxonomy" id="282685"/>
    <lineage>
        <taxon>Bacteria</taxon>
        <taxon>Bacillati</taxon>
        <taxon>Actinomycetota</taxon>
        <taxon>Actinomycetes</taxon>
        <taxon>Mycobacteriales</taxon>
        <taxon>Nocardiaceae</taxon>
        <taxon>Nocardia</taxon>
    </lineage>
</organism>